<dbReference type="InterPro" id="IPR046953">
    <property type="entry name" value="Spore_GerAC-like_C"/>
</dbReference>
<keyword evidence="4" id="KW-0732">Signal</keyword>
<comment type="subcellular location">
    <subcellularLocation>
        <location evidence="1">Membrane</location>
        <topology evidence="1">Lipid-anchor</topology>
    </subcellularLocation>
</comment>
<dbReference type="Gene3D" id="3.30.300.210">
    <property type="entry name" value="Nutrient germinant receptor protein C, domain 3"/>
    <property type="match status" value="1"/>
</dbReference>
<dbReference type="Pfam" id="PF25198">
    <property type="entry name" value="Spore_GerAC_N"/>
    <property type="match status" value="1"/>
</dbReference>
<dbReference type="OrthoDB" id="9816067at2"/>
<dbReference type="GO" id="GO:0009847">
    <property type="term" value="P:spore germination"/>
    <property type="evidence" value="ECO:0007669"/>
    <property type="project" value="InterPro"/>
</dbReference>
<comment type="similarity">
    <text evidence="2">Belongs to the GerABKC lipoprotein family.</text>
</comment>
<dbReference type="AlphaFoldDB" id="A0A2W0CTR2"/>
<evidence type="ECO:0000256" key="4">
    <source>
        <dbReference type="ARBA" id="ARBA00022729"/>
    </source>
</evidence>
<reference evidence="10 11" key="1">
    <citation type="submission" date="2018-01" db="EMBL/GenBank/DDBJ databases">
        <title>Genome sequence of the PGP bacterium Paenibacillus illinoisensis E3.</title>
        <authorList>
            <person name="Rolli E."/>
            <person name="Marasco R."/>
            <person name="Bessem C."/>
            <person name="Michoud G."/>
            <person name="Gaiarsa S."/>
            <person name="Borin S."/>
            <person name="Daffonchio D."/>
        </authorList>
    </citation>
    <scope>NUCLEOTIDE SEQUENCE [LARGE SCALE GENOMIC DNA]</scope>
    <source>
        <strain evidence="10 11">E3</strain>
    </source>
</reference>
<accession>A0A2W0CTR2</accession>
<dbReference type="GO" id="GO:0016020">
    <property type="term" value="C:membrane"/>
    <property type="evidence" value="ECO:0007669"/>
    <property type="project" value="UniProtKB-SubCell"/>
</dbReference>
<dbReference type="PROSITE" id="PS51257">
    <property type="entry name" value="PROKAR_LIPOPROTEIN"/>
    <property type="match status" value="1"/>
</dbReference>
<name>A0A2W0CTR2_9BACL</name>
<gene>
    <name evidence="10" type="ORF">PIL02S_00485</name>
</gene>
<dbReference type="Pfam" id="PF05504">
    <property type="entry name" value="Spore_GerAC"/>
    <property type="match status" value="1"/>
</dbReference>
<evidence type="ECO:0000256" key="6">
    <source>
        <dbReference type="ARBA" id="ARBA00023139"/>
    </source>
</evidence>
<feature type="domain" description="Spore germination protein N-terminal" evidence="9">
    <location>
        <begin position="22"/>
        <end position="198"/>
    </location>
</feature>
<evidence type="ECO:0000256" key="2">
    <source>
        <dbReference type="ARBA" id="ARBA00007886"/>
    </source>
</evidence>
<keyword evidence="7" id="KW-0449">Lipoprotein</keyword>
<dbReference type="PANTHER" id="PTHR35789:SF1">
    <property type="entry name" value="SPORE GERMINATION PROTEIN B3"/>
    <property type="match status" value="1"/>
</dbReference>
<keyword evidence="3" id="KW-0309">Germination</keyword>
<evidence type="ECO:0000256" key="7">
    <source>
        <dbReference type="ARBA" id="ARBA00023288"/>
    </source>
</evidence>
<evidence type="ECO:0000256" key="5">
    <source>
        <dbReference type="ARBA" id="ARBA00023136"/>
    </source>
</evidence>
<evidence type="ECO:0000259" key="9">
    <source>
        <dbReference type="Pfam" id="PF25198"/>
    </source>
</evidence>
<organism evidence="10 11">
    <name type="scientific">Paenibacillus illinoisensis</name>
    <dbReference type="NCBI Taxonomy" id="59845"/>
    <lineage>
        <taxon>Bacteria</taxon>
        <taxon>Bacillati</taxon>
        <taxon>Bacillota</taxon>
        <taxon>Bacilli</taxon>
        <taxon>Bacillales</taxon>
        <taxon>Paenibacillaceae</taxon>
        <taxon>Paenibacillus</taxon>
    </lineage>
</organism>
<dbReference type="Gene3D" id="6.20.190.10">
    <property type="entry name" value="Nutrient germinant receptor protein C, domain 1"/>
    <property type="match status" value="1"/>
</dbReference>
<dbReference type="Proteomes" id="UP000247459">
    <property type="component" value="Unassembled WGS sequence"/>
</dbReference>
<comment type="caution">
    <text evidence="10">The sequence shown here is derived from an EMBL/GenBank/DDBJ whole genome shotgun (WGS) entry which is preliminary data.</text>
</comment>
<dbReference type="InterPro" id="IPR038501">
    <property type="entry name" value="Spore_GerAC_C_sf"/>
</dbReference>
<keyword evidence="6" id="KW-0564">Palmitate</keyword>
<protein>
    <submittedName>
        <fullName evidence="10">Germination protein GerC family protein</fullName>
    </submittedName>
</protein>
<dbReference type="InterPro" id="IPR008844">
    <property type="entry name" value="Spore_GerAC-like"/>
</dbReference>
<dbReference type="EMBL" id="PRLG01000003">
    <property type="protein sequence ID" value="PYY30938.1"/>
    <property type="molecule type" value="Genomic_DNA"/>
</dbReference>
<proteinExistence type="inferred from homology"/>
<sequence length="408" mass="45775">MVRAIRYILIVVLLFGLTGCWNRVELNELWVTAATGLDTTDDGQWKISYQIIVPSAIASGTGGGSSGSSQPASYVFSVKAKTFNQALSYSNMESSRRIYIAHNRVVYIGKKAAEKGLDHLVDFYLRNTEARELVTMVITDGLASDILKKIMPPEKLQGAAMDDLIDNESDFLSVYPHVRVYDFILSMNSDSKSIGIPVAGLVGEKGQKNEEESESLDVLKKTSAPLKLRLTKLAVFQNGKLKGYLNEEEGLGVSYLSQKIKNTEISFPCSDQPGREMYSSLRVNSANVKLKPRKTGYHYTMQVKVKVNGTLIDTTCTKDISKTQTIRDMEGEISKEVTRVINKGWMKIQELGVDTVGFADQIHRKFPKDWRTVKKDWDEEFKKMELDIQVDARIRRPGLQQKHIGSKT</sequence>
<dbReference type="InterPro" id="IPR057336">
    <property type="entry name" value="GerAC_N"/>
</dbReference>
<dbReference type="PANTHER" id="PTHR35789">
    <property type="entry name" value="SPORE GERMINATION PROTEIN B3"/>
    <property type="match status" value="1"/>
</dbReference>
<evidence type="ECO:0000256" key="3">
    <source>
        <dbReference type="ARBA" id="ARBA00022544"/>
    </source>
</evidence>
<dbReference type="RefSeq" id="WP_110756067.1">
    <property type="nucleotide sequence ID" value="NZ_PRLG01000003.1"/>
</dbReference>
<evidence type="ECO:0000313" key="11">
    <source>
        <dbReference type="Proteomes" id="UP000247459"/>
    </source>
</evidence>
<feature type="domain" description="Spore germination GerAC-like C-terminal" evidence="8">
    <location>
        <begin position="232"/>
        <end position="398"/>
    </location>
</feature>
<dbReference type="NCBIfam" id="TIGR02887">
    <property type="entry name" value="spore_ger_x_C"/>
    <property type="match status" value="1"/>
</dbReference>
<evidence type="ECO:0000256" key="1">
    <source>
        <dbReference type="ARBA" id="ARBA00004635"/>
    </source>
</evidence>
<keyword evidence="5" id="KW-0472">Membrane</keyword>
<evidence type="ECO:0000259" key="8">
    <source>
        <dbReference type="Pfam" id="PF05504"/>
    </source>
</evidence>
<evidence type="ECO:0000313" key="10">
    <source>
        <dbReference type="EMBL" id="PYY30938.1"/>
    </source>
</evidence>